<dbReference type="InterPro" id="IPR036409">
    <property type="entry name" value="Aldolase_II/adducin_N_sf"/>
</dbReference>
<feature type="domain" description="Class II aldolase/adducin N-terminal" evidence="5">
    <location>
        <begin position="1220"/>
        <end position="1333"/>
    </location>
</feature>
<dbReference type="GO" id="GO:0008757">
    <property type="term" value="F:S-adenosylmethionine-dependent methyltransferase activity"/>
    <property type="evidence" value="ECO:0007669"/>
    <property type="project" value="InterPro"/>
</dbReference>
<feature type="domain" description="Ketopantoate reductase C-terminal" evidence="7">
    <location>
        <begin position="1077"/>
        <end position="1197"/>
    </location>
</feature>
<accession>A0A7S1XC45</accession>
<evidence type="ECO:0000256" key="3">
    <source>
        <dbReference type="ARBA" id="ARBA00022679"/>
    </source>
</evidence>
<dbReference type="Gene3D" id="1.10.1040.10">
    <property type="entry name" value="N-(1-d-carboxylethyl)-l-norvaline Dehydrogenase, domain 2"/>
    <property type="match status" value="1"/>
</dbReference>
<evidence type="ECO:0000259" key="5">
    <source>
        <dbReference type="Pfam" id="PF00596"/>
    </source>
</evidence>
<dbReference type="EMBL" id="HBGG01042096">
    <property type="protein sequence ID" value="CAD9227112.1"/>
    <property type="molecule type" value="Transcribed_RNA"/>
</dbReference>
<dbReference type="InterPro" id="IPR013216">
    <property type="entry name" value="Methyltransf_11"/>
</dbReference>
<gene>
    <name evidence="8" type="ORF">TCHU04912_LOCUS21729</name>
</gene>
<dbReference type="PANTHER" id="PTHR44068:SF11">
    <property type="entry name" value="GERANYL DIPHOSPHATE 2-C-METHYLTRANSFERASE"/>
    <property type="match status" value="1"/>
</dbReference>
<reference evidence="8" key="1">
    <citation type="submission" date="2021-01" db="EMBL/GenBank/DDBJ databases">
        <authorList>
            <person name="Corre E."/>
            <person name="Pelletier E."/>
            <person name="Niang G."/>
            <person name="Scheremetjew M."/>
            <person name="Finn R."/>
            <person name="Kale V."/>
            <person name="Holt S."/>
            <person name="Cochrane G."/>
            <person name="Meng A."/>
            <person name="Brown T."/>
            <person name="Cohen L."/>
        </authorList>
    </citation>
    <scope>NUCLEOTIDE SEQUENCE</scope>
    <source>
        <strain evidence="8">PLY429</strain>
    </source>
</reference>
<sequence>MVESRVLPCPDAASRPAHQTPDVVEMERRINEQYDTTASMEFYKMIMGGGGDDMHFGIFNTGEEDLASAAQNSINFMANLVKNVSALGTSTAESVSVLDVGAGKGGSARFLAKAFGCCVTCLNLGDNQNAYNLRRAREDGLEELISVKRGSFNEPMPEDWSSSFDVVWVQESLCHAVDKQFVLKEINRVLKPGGALVFSDIMKGDDSADLSTFTEHNVSKELATPEYYRSQLPAVGIRVLSYHDLTNHLTAYFKLMMSVVTGKREELLEAGVPSERIEAYVSSLDSRFAKVESREFAWGVFVGLKEENFDSIKAAVAALEKRIQEQYDTDVSMIFYKYIMGGGGDNMHYGIFNTGKEDLLTASHNAVAYMANLAAGYTALRTSSGSKMRVLDLGSGKGGTARFLAKTFGCHVTCFNLGENQNKYNLQKAHEEGISHLITVIKGSFNERLPDNWTHQYDLVWSQEALCHAANRIMLMAEVERVLKPGGTLVFSDIMKGEEFHDTRHSMASGAITAKLASPDEYTQAIISAGMDLSVYRDLTANLVTYFSQAARSVREQRVSMLNAGVPGYRLEAYLADLTTRLNSVQERAFLWGAFVAKKPAMMRSGSAHALLHSFDPGNNWMAVSSMLAEDKPDSAVTYTEAILTYVNKRFAAGDEDDLHIGLFNDDSDTLLTSSTNMKSFLTKLATRVSPLMAVQAAQTEGQRVRILMLDAKKGASARALAQAFGCHVTCLEASPQFNKENRTAADAAGIGSLISIVEQSSMDPLKAAWTSHFDLVWAQEVIDDYNCLGNLCPELQRVLKPGGALILSNAMQVDFALDSRSKRPSLVQLRAALDGAGLRVTKHHDLTQHYSRYMEVLDETLITTGDSAGEAKGVQEMVRAILSEVNDKQLEWGVLIGCNPHYNKCLLVGAGPLGGFAAWRLSACGISDITAKVLPTTPQGVKDMLTAAGCRLITDWEDVEASHFNIVMVATKTHWLARIAHEMKNFSLKWDHMALIYNGYVKIPAQLDDVTTVSVVVPQSFSFVEESPAKGVVLTSVANGNTGNPWTFPPRASSRVVVAQLKQAGVNAAVSSSYEDDQFLKFCVNNSANLVAVMTGRNCNDLTGKRDTRSTMSNILYETFDVLQADSKFAGLVPLERDEYIDKVVAAVAKYSHHKPSSLQHYEQKRLADVAGLNGFISSMSRLTNVPSPVNDFVARSADAMCRAHRRGIDRETWSAATELAAAARLLNHQGMVNSISASASARCASRTDKMLLPPFGFMFSEAFASNFKLVDTDAEKFSPEDTATFGPAVLRIHSAVYSARPDVMCIICCSPPHASALAACAEVVTPPTGKQHLCSAPETSPSSMNA</sequence>
<dbReference type="Pfam" id="PF00596">
    <property type="entry name" value="Aldolase_II"/>
    <property type="match status" value="1"/>
</dbReference>
<feature type="region of interest" description="Disordered" evidence="4">
    <location>
        <begin position="1"/>
        <end position="20"/>
    </location>
</feature>
<keyword evidence="3" id="KW-0808">Transferase</keyword>
<dbReference type="InterPro" id="IPR050447">
    <property type="entry name" value="Erg6_SMT_methyltransf"/>
</dbReference>
<dbReference type="InterPro" id="IPR013752">
    <property type="entry name" value="KPA_reductase"/>
</dbReference>
<evidence type="ECO:0000256" key="2">
    <source>
        <dbReference type="ARBA" id="ARBA00022589"/>
    </source>
</evidence>
<evidence type="ECO:0000313" key="8">
    <source>
        <dbReference type="EMBL" id="CAD9227112.1"/>
    </source>
</evidence>
<comment type="pathway">
    <text evidence="1">Alkaloid biosynthesis.</text>
</comment>
<evidence type="ECO:0000259" key="7">
    <source>
        <dbReference type="Pfam" id="PF08546"/>
    </source>
</evidence>
<feature type="domain" description="Methyltransferase type 11" evidence="6">
    <location>
        <begin position="98"/>
        <end position="198"/>
    </location>
</feature>
<dbReference type="CDD" id="cd02440">
    <property type="entry name" value="AdoMet_MTases"/>
    <property type="match status" value="3"/>
</dbReference>
<dbReference type="SUPFAM" id="SSF53639">
    <property type="entry name" value="AraD/HMP-PK domain-like"/>
    <property type="match status" value="1"/>
</dbReference>
<dbReference type="InterPro" id="IPR008927">
    <property type="entry name" value="6-PGluconate_DH-like_C_sf"/>
</dbReference>
<protein>
    <recommendedName>
        <fullName evidence="9">Methyltransferase type 11 domain-containing protein</fullName>
    </recommendedName>
</protein>
<dbReference type="SUPFAM" id="SSF53335">
    <property type="entry name" value="S-adenosyl-L-methionine-dependent methyltransferases"/>
    <property type="match status" value="3"/>
</dbReference>
<evidence type="ECO:0008006" key="9">
    <source>
        <dbReference type="Google" id="ProtNLM"/>
    </source>
</evidence>
<dbReference type="PANTHER" id="PTHR44068">
    <property type="entry name" value="ZGC:194242"/>
    <property type="match status" value="1"/>
</dbReference>
<dbReference type="InterPro" id="IPR013328">
    <property type="entry name" value="6PGD_dom2"/>
</dbReference>
<dbReference type="InterPro" id="IPR029063">
    <property type="entry name" value="SAM-dependent_MTases_sf"/>
</dbReference>
<dbReference type="SUPFAM" id="SSF48179">
    <property type="entry name" value="6-phosphogluconate dehydrogenase C-terminal domain-like"/>
    <property type="match status" value="1"/>
</dbReference>
<organism evidence="8">
    <name type="scientific">Tetraselmis chuii</name>
    <dbReference type="NCBI Taxonomy" id="63592"/>
    <lineage>
        <taxon>Eukaryota</taxon>
        <taxon>Viridiplantae</taxon>
        <taxon>Chlorophyta</taxon>
        <taxon>core chlorophytes</taxon>
        <taxon>Chlorodendrophyceae</taxon>
        <taxon>Chlorodendrales</taxon>
        <taxon>Chlorodendraceae</taxon>
        <taxon>Tetraselmis</taxon>
    </lineage>
</organism>
<dbReference type="GO" id="GO:0009820">
    <property type="term" value="P:alkaloid metabolic process"/>
    <property type="evidence" value="ECO:0007669"/>
    <property type="project" value="UniProtKB-KW"/>
</dbReference>
<dbReference type="Gene3D" id="3.40.50.150">
    <property type="entry name" value="Vaccinia Virus protein VP39"/>
    <property type="match status" value="3"/>
</dbReference>
<dbReference type="Pfam" id="PF08546">
    <property type="entry name" value="ApbA_C"/>
    <property type="match status" value="1"/>
</dbReference>
<evidence type="ECO:0000259" key="6">
    <source>
        <dbReference type="Pfam" id="PF08241"/>
    </source>
</evidence>
<feature type="domain" description="Methyltransferase type 11" evidence="6">
    <location>
        <begin position="391"/>
        <end position="491"/>
    </location>
</feature>
<keyword evidence="2" id="KW-0017">Alkaloid metabolism</keyword>
<evidence type="ECO:0000256" key="1">
    <source>
        <dbReference type="ARBA" id="ARBA00004913"/>
    </source>
</evidence>
<proteinExistence type="predicted"/>
<dbReference type="InterPro" id="IPR001303">
    <property type="entry name" value="Aldolase_II/adducin_N"/>
</dbReference>
<name>A0A7S1XC45_9CHLO</name>
<evidence type="ECO:0000256" key="4">
    <source>
        <dbReference type="SAM" id="MobiDB-lite"/>
    </source>
</evidence>
<dbReference type="Gene3D" id="3.40.225.10">
    <property type="entry name" value="Class II aldolase/adducin N-terminal domain"/>
    <property type="match status" value="1"/>
</dbReference>
<dbReference type="Pfam" id="PF08241">
    <property type="entry name" value="Methyltransf_11"/>
    <property type="match status" value="3"/>
</dbReference>
<feature type="domain" description="Methyltransferase type 11" evidence="6">
    <location>
        <begin position="714"/>
        <end position="808"/>
    </location>
</feature>